<dbReference type="EMBL" id="JBHSGD010000001">
    <property type="protein sequence ID" value="MFC4651623.1"/>
    <property type="molecule type" value="Genomic_DNA"/>
</dbReference>
<sequence length="214" mass="25285">MDYKKMEEDIEIYYSSVENEENGRYRSWNIIFDDFSMIDTPHLSNEKLDYLTRSLMLYLANFGMLRGSSKLLKHNYHIHEEAVEIVIESLPRLRQYPENEKEIKGYAEKVWETIDALQKYYRKIDVSPTATLISKIILGTSAAIPAYDTYFKNFLRENRLTQKLGKQSIREIWDLWFVFKANSSDLPDYPYPPMKLIDMTGFQFGNSNSKEKKA</sequence>
<dbReference type="Proteomes" id="UP001595987">
    <property type="component" value="Unassembled WGS sequence"/>
</dbReference>
<name>A0ABV9JCA7_9LACT</name>
<proteinExistence type="predicted"/>
<keyword evidence="2" id="KW-1185">Reference proteome</keyword>
<evidence type="ECO:0000313" key="1">
    <source>
        <dbReference type="EMBL" id="MFC4651623.1"/>
    </source>
</evidence>
<evidence type="ECO:0000313" key="2">
    <source>
        <dbReference type="Proteomes" id="UP001595987"/>
    </source>
</evidence>
<comment type="caution">
    <text evidence="1">The sequence shown here is derived from an EMBL/GenBank/DDBJ whole genome shotgun (WGS) entry which is preliminary data.</text>
</comment>
<accession>A0ABV9JCA7</accession>
<dbReference type="RefSeq" id="WP_213534073.1">
    <property type="nucleotide sequence ID" value="NZ_BOVQ01000003.1"/>
</dbReference>
<reference evidence="2" key="1">
    <citation type="journal article" date="2019" name="Int. J. Syst. Evol. Microbiol.">
        <title>The Global Catalogue of Microorganisms (GCM) 10K type strain sequencing project: providing services to taxonomists for standard genome sequencing and annotation.</title>
        <authorList>
            <consortium name="The Broad Institute Genomics Platform"/>
            <consortium name="The Broad Institute Genome Sequencing Center for Infectious Disease"/>
            <person name="Wu L."/>
            <person name="Ma J."/>
        </authorList>
    </citation>
    <scope>NUCLEOTIDE SEQUENCE [LARGE SCALE GENOMIC DNA]</scope>
    <source>
        <strain evidence="2">CCUG 63287</strain>
    </source>
</reference>
<protein>
    <submittedName>
        <fullName evidence="1">Uncharacterized protein</fullName>
    </submittedName>
</protein>
<gene>
    <name evidence="1" type="ORF">ACFO26_01695</name>
</gene>
<organism evidence="1 2">
    <name type="scientific">Lactococcus nasutitermitis</name>
    <dbReference type="NCBI Taxonomy" id="1652957"/>
    <lineage>
        <taxon>Bacteria</taxon>
        <taxon>Bacillati</taxon>
        <taxon>Bacillota</taxon>
        <taxon>Bacilli</taxon>
        <taxon>Lactobacillales</taxon>
        <taxon>Streptococcaceae</taxon>
        <taxon>Lactococcus</taxon>
    </lineage>
</organism>